<accession>A0A0A2GRU6</accession>
<evidence type="ECO:0008006" key="3">
    <source>
        <dbReference type="Google" id="ProtNLM"/>
    </source>
</evidence>
<dbReference type="OrthoDB" id="6346224at2"/>
<dbReference type="AlphaFoldDB" id="A0A0A2GRU6"/>
<dbReference type="RefSeq" id="WP_035324909.1">
    <property type="nucleotide sequence ID" value="NZ_CP015125.1"/>
</dbReference>
<dbReference type="KEGG" id="ddo:I597_1962"/>
<dbReference type="InterPro" id="IPR029470">
    <property type="entry name" value="PDDEXK_4"/>
</dbReference>
<dbReference type="Pfam" id="PF14281">
    <property type="entry name" value="PDDEXK_4"/>
    <property type="match status" value="1"/>
</dbReference>
<dbReference type="EMBL" id="JSAQ01000001">
    <property type="protein sequence ID" value="KGO05887.1"/>
    <property type="molecule type" value="Genomic_DNA"/>
</dbReference>
<protein>
    <recommendedName>
        <fullName evidence="3">PD-(D/E)XK nuclease superfamily protein</fullName>
    </recommendedName>
</protein>
<reference evidence="1 2" key="1">
    <citation type="submission" date="2014-10" db="EMBL/GenBank/DDBJ databases">
        <title>Draft genome sequence of the proteorhodopsin-containing marine bacterium Dokdonia donghaensis.</title>
        <authorList>
            <person name="Gomez-Consarnau L."/>
            <person name="Gonzalez J.M."/>
            <person name="Riedel T."/>
            <person name="Jaenicke S."/>
            <person name="Wagner-Doebler I."/>
            <person name="Fuhrman J.A."/>
        </authorList>
    </citation>
    <scope>NUCLEOTIDE SEQUENCE [LARGE SCALE GENOMIC DNA]</scope>
    <source>
        <strain evidence="1 2">DSW-1</strain>
    </source>
</reference>
<dbReference type="Proteomes" id="UP000030140">
    <property type="component" value="Unassembled WGS sequence"/>
</dbReference>
<dbReference type="PATRIC" id="fig|1300343.5.peg.1969"/>
<gene>
    <name evidence="1" type="ORF">NV36_02845</name>
</gene>
<evidence type="ECO:0000313" key="2">
    <source>
        <dbReference type="Proteomes" id="UP000030140"/>
    </source>
</evidence>
<keyword evidence="2" id="KW-1185">Reference proteome</keyword>
<proteinExistence type="predicted"/>
<name>A0A0A2GRU6_9FLAO</name>
<comment type="caution">
    <text evidence="1">The sequence shown here is derived from an EMBL/GenBank/DDBJ whole genome shotgun (WGS) entry which is preliminary data.</text>
</comment>
<organism evidence="1 2">
    <name type="scientific">Dokdonia donghaensis DSW-1</name>
    <dbReference type="NCBI Taxonomy" id="1300343"/>
    <lineage>
        <taxon>Bacteria</taxon>
        <taxon>Pseudomonadati</taxon>
        <taxon>Bacteroidota</taxon>
        <taxon>Flavobacteriia</taxon>
        <taxon>Flavobacteriales</taxon>
        <taxon>Flavobacteriaceae</taxon>
        <taxon>Dokdonia</taxon>
    </lineage>
</organism>
<evidence type="ECO:0000313" key="1">
    <source>
        <dbReference type="EMBL" id="KGO05887.1"/>
    </source>
</evidence>
<sequence length="391" mass="44516">MYKYKDILDKTKSIVKHSNEVNRAKGELFNIYNILNLKTNEVRTHSSFIAELLNPEGTHLMGNIFLNAFLDQLPEKCKGHIDPLTTRVKVEHTIGLIDLLLKVGGRIDILLIDSKRNSICIENKIDATDQSQQIERYCNYNKGKNIVVYLSKYGDDPDVSSSGELIAGADYHTIGYHNEIITWLGQCQRLAYDQPILRESIKQYRILIQQITHQLGNKEDQELKALVVGNLQEAAVLSRKYHQVAKQIKTDFRNNVFKLLTASINGFILTKQDVNKKHSNIWLHNDICNTNKLWFAIESFSGKGHLDGALFVGIFDKNGRVPNRTEFDKVSKQWIHHQPLVYNDSVINVSSPAMLQVLSAPELNMQAAEDVVKQILGFIDNYSSIINTLKK</sequence>